<dbReference type="GO" id="GO:0046872">
    <property type="term" value="F:metal ion binding"/>
    <property type="evidence" value="ECO:0007669"/>
    <property type="project" value="UniProtKB-UniRule"/>
</dbReference>
<dbReference type="NCBIfam" id="TIGR01494">
    <property type="entry name" value="ATPase_P-type"/>
    <property type="match status" value="2"/>
</dbReference>
<dbReference type="GO" id="GO:0015203">
    <property type="term" value="F:polyamine transmembrane transporter activity"/>
    <property type="evidence" value="ECO:0007669"/>
    <property type="project" value="TreeGrafter"/>
</dbReference>
<evidence type="ECO:0000313" key="18">
    <source>
        <dbReference type="EMBL" id="CAG7827759.1"/>
    </source>
</evidence>
<gene>
    <name evidence="18" type="ORF">AFUS01_LOCUS37725</name>
</gene>
<dbReference type="InterPro" id="IPR047819">
    <property type="entry name" value="P5A-ATPase_N"/>
</dbReference>
<keyword evidence="19" id="KW-1185">Reference proteome</keyword>
<dbReference type="PANTHER" id="PTHR45630:SF8">
    <property type="entry name" value="CATION-TRANSPORTING ATPASE"/>
    <property type="match status" value="1"/>
</dbReference>
<dbReference type="SFLD" id="SFLDF00027">
    <property type="entry name" value="p-type_atpase"/>
    <property type="match status" value="1"/>
</dbReference>
<dbReference type="Proteomes" id="UP000708208">
    <property type="component" value="Unassembled WGS sequence"/>
</dbReference>
<dbReference type="InterPro" id="IPR044492">
    <property type="entry name" value="P_typ_ATPase_HD_dom"/>
</dbReference>
<evidence type="ECO:0000256" key="5">
    <source>
        <dbReference type="ARBA" id="ARBA00022723"/>
    </source>
</evidence>
<keyword evidence="6 13" id="KW-0547">Nucleotide-binding</keyword>
<evidence type="ECO:0000256" key="1">
    <source>
        <dbReference type="ARBA" id="ARBA00004107"/>
    </source>
</evidence>
<feature type="transmembrane region" description="Helical" evidence="13">
    <location>
        <begin position="987"/>
        <end position="1009"/>
    </location>
</feature>
<evidence type="ECO:0000256" key="14">
    <source>
        <dbReference type="SAM" id="MobiDB-lite"/>
    </source>
</evidence>
<dbReference type="FunFam" id="3.40.50.1000:FF:000045">
    <property type="entry name" value="Cation-transporting ATPase"/>
    <property type="match status" value="1"/>
</dbReference>
<dbReference type="AlphaFoldDB" id="A0A8J2PLB1"/>
<evidence type="ECO:0000256" key="10">
    <source>
        <dbReference type="ARBA" id="ARBA00022967"/>
    </source>
</evidence>
<keyword evidence="5 13" id="KW-0479">Metal-binding</keyword>
<evidence type="ECO:0000256" key="6">
    <source>
        <dbReference type="ARBA" id="ARBA00022741"/>
    </source>
</evidence>
<dbReference type="InterPro" id="IPR001757">
    <property type="entry name" value="P_typ_ATPase"/>
</dbReference>
<comment type="catalytic activity">
    <reaction evidence="13">
        <text>ATP + H2O = ADP + phosphate + H(+)</text>
        <dbReference type="Rhea" id="RHEA:13065"/>
        <dbReference type="ChEBI" id="CHEBI:15377"/>
        <dbReference type="ChEBI" id="CHEBI:15378"/>
        <dbReference type="ChEBI" id="CHEBI:30616"/>
        <dbReference type="ChEBI" id="CHEBI:43474"/>
        <dbReference type="ChEBI" id="CHEBI:456216"/>
    </reaction>
</comment>
<feature type="transmembrane region" description="Helical" evidence="13">
    <location>
        <begin position="449"/>
        <end position="466"/>
    </location>
</feature>
<evidence type="ECO:0000256" key="7">
    <source>
        <dbReference type="ARBA" id="ARBA00022753"/>
    </source>
</evidence>
<feature type="domain" description="P5B-type ATPase N-terminal" evidence="17">
    <location>
        <begin position="50"/>
        <end position="198"/>
    </location>
</feature>
<evidence type="ECO:0000256" key="3">
    <source>
        <dbReference type="ARBA" id="ARBA00022553"/>
    </source>
</evidence>
<keyword evidence="9 13" id="KW-0460">Magnesium</keyword>
<keyword evidence="4 13" id="KW-0812">Transmembrane</keyword>
<feature type="domain" description="P-type ATPase A" evidence="15">
    <location>
        <begin position="322"/>
        <end position="432"/>
    </location>
</feature>
<evidence type="ECO:0000256" key="13">
    <source>
        <dbReference type="RuleBase" id="RU362082"/>
    </source>
</evidence>
<organism evidence="18 19">
    <name type="scientific">Allacma fusca</name>
    <dbReference type="NCBI Taxonomy" id="39272"/>
    <lineage>
        <taxon>Eukaryota</taxon>
        <taxon>Metazoa</taxon>
        <taxon>Ecdysozoa</taxon>
        <taxon>Arthropoda</taxon>
        <taxon>Hexapoda</taxon>
        <taxon>Collembola</taxon>
        <taxon>Symphypleona</taxon>
        <taxon>Sminthuridae</taxon>
        <taxon>Allacma</taxon>
    </lineage>
</organism>
<dbReference type="SFLD" id="SFLDG00002">
    <property type="entry name" value="C1.7:_P-type_atpase_like"/>
    <property type="match status" value="1"/>
</dbReference>
<dbReference type="GO" id="GO:0015662">
    <property type="term" value="F:P-type ion transporter activity"/>
    <property type="evidence" value="ECO:0007669"/>
    <property type="project" value="InterPro"/>
</dbReference>
<name>A0A8J2PLB1_9HEXA</name>
<feature type="region of interest" description="Disordered" evidence="14">
    <location>
        <begin position="817"/>
        <end position="865"/>
    </location>
</feature>
<keyword evidence="7" id="KW-0967">Endosome</keyword>
<dbReference type="PROSITE" id="PS00154">
    <property type="entry name" value="ATPASE_E1_E2"/>
    <property type="match status" value="1"/>
</dbReference>
<dbReference type="Pfam" id="PF00122">
    <property type="entry name" value="E1-E2_ATPase"/>
    <property type="match status" value="1"/>
</dbReference>
<keyword evidence="8 13" id="KW-0067">ATP-binding</keyword>
<evidence type="ECO:0000256" key="8">
    <source>
        <dbReference type="ARBA" id="ARBA00022840"/>
    </source>
</evidence>
<keyword evidence="12 13" id="KW-0472">Membrane</keyword>
<feature type="compositionally biased region" description="Polar residues" evidence="14">
    <location>
        <begin position="823"/>
        <end position="865"/>
    </location>
</feature>
<dbReference type="CDD" id="cd07542">
    <property type="entry name" value="P-type_ATPase_cation"/>
    <property type="match status" value="1"/>
</dbReference>
<evidence type="ECO:0000313" key="19">
    <source>
        <dbReference type="Proteomes" id="UP000708208"/>
    </source>
</evidence>
<evidence type="ECO:0000256" key="9">
    <source>
        <dbReference type="ARBA" id="ARBA00022842"/>
    </source>
</evidence>
<evidence type="ECO:0000256" key="4">
    <source>
        <dbReference type="ARBA" id="ARBA00022692"/>
    </source>
</evidence>
<dbReference type="InterPro" id="IPR059000">
    <property type="entry name" value="ATPase_P-type_domA"/>
</dbReference>
<feature type="transmembrane region" description="Helical" evidence="13">
    <location>
        <begin position="1135"/>
        <end position="1153"/>
    </location>
</feature>
<accession>A0A8J2PLB1</accession>
<evidence type="ECO:0000256" key="2">
    <source>
        <dbReference type="ARBA" id="ARBA00006000"/>
    </source>
</evidence>
<feature type="transmembrane region" description="Helical" evidence="13">
    <location>
        <begin position="1054"/>
        <end position="1078"/>
    </location>
</feature>
<keyword evidence="11 13" id="KW-1133">Transmembrane helix</keyword>
<feature type="transmembrane region" description="Helical" evidence="13">
    <location>
        <begin position="251"/>
        <end position="270"/>
    </location>
</feature>
<dbReference type="PANTHER" id="PTHR45630">
    <property type="entry name" value="CATION-TRANSPORTING ATPASE-RELATED"/>
    <property type="match status" value="1"/>
</dbReference>
<feature type="transmembrane region" description="Helical" evidence="13">
    <location>
        <begin position="1015"/>
        <end position="1033"/>
    </location>
</feature>
<reference evidence="18" key="1">
    <citation type="submission" date="2021-06" db="EMBL/GenBank/DDBJ databases">
        <authorList>
            <person name="Hodson N. C."/>
            <person name="Mongue J. A."/>
            <person name="Jaron S. K."/>
        </authorList>
    </citation>
    <scope>NUCLEOTIDE SEQUENCE</scope>
</reference>
<dbReference type="GO" id="GO:0016887">
    <property type="term" value="F:ATP hydrolysis activity"/>
    <property type="evidence" value="ECO:0007669"/>
    <property type="project" value="InterPro"/>
</dbReference>
<dbReference type="EC" id="7.2.2.-" evidence="13"/>
<feature type="transmembrane region" description="Helical" evidence="13">
    <location>
        <begin position="1103"/>
        <end position="1123"/>
    </location>
</feature>
<dbReference type="Pfam" id="PF00690">
    <property type="entry name" value="Cation_ATPase_N"/>
    <property type="match status" value="1"/>
</dbReference>
<dbReference type="InterPro" id="IPR006544">
    <property type="entry name" value="P-type_TPase_V"/>
</dbReference>
<comment type="similarity">
    <text evidence="2 13">Belongs to the cation transport ATPase (P-type) (TC 3.A.3) family. Type V subfamily.</text>
</comment>
<evidence type="ECO:0000256" key="11">
    <source>
        <dbReference type="ARBA" id="ARBA00022989"/>
    </source>
</evidence>
<proteinExistence type="inferred from homology"/>
<dbReference type="Pfam" id="PF13246">
    <property type="entry name" value="Cation_ATPase"/>
    <property type="match status" value="1"/>
</dbReference>
<dbReference type="NCBIfam" id="TIGR01657">
    <property type="entry name" value="P-ATPase-V"/>
    <property type="match status" value="1"/>
</dbReference>
<dbReference type="FunFam" id="3.40.1110.10:FF:000026">
    <property type="entry name" value="Cation-transporting ATPase"/>
    <property type="match status" value="1"/>
</dbReference>
<evidence type="ECO:0000256" key="12">
    <source>
        <dbReference type="ARBA" id="ARBA00023136"/>
    </source>
</evidence>
<keyword evidence="3" id="KW-0597">Phosphoprotein</keyword>
<evidence type="ECO:0000259" key="15">
    <source>
        <dbReference type="Pfam" id="PF00122"/>
    </source>
</evidence>
<protein>
    <recommendedName>
        <fullName evidence="13">Cation-transporting ATPase</fullName>
        <ecNumber evidence="13">7.2.2.-</ecNumber>
    </recommendedName>
</protein>
<dbReference type="FunFam" id="1.20.1110.10:FF:000023">
    <property type="entry name" value="Cation-transporting ATPase"/>
    <property type="match status" value="1"/>
</dbReference>
<dbReference type="EMBL" id="CAJVCH010544758">
    <property type="protein sequence ID" value="CAG7827759.1"/>
    <property type="molecule type" value="Genomic_DNA"/>
</dbReference>
<dbReference type="InterPro" id="IPR018303">
    <property type="entry name" value="ATPase_P-typ_P_site"/>
</dbReference>
<dbReference type="Pfam" id="PF12409">
    <property type="entry name" value="P5-ATPase"/>
    <property type="match status" value="1"/>
</dbReference>
<feature type="region of interest" description="Disordered" evidence="14">
    <location>
        <begin position="1"/>
        <end position="39"/>
    </location>
</feature>
<comment type="caution">
    <text evidence="18">The sequence shown here is derived from an EMBL/GenBank/DDBJ whole genome shotgun (WGS) entry which is preliminary data.</text>
</comment>
<dbReference type="GO" id="GO:0031902">
    <property type="term" value="C:late endosome membrane"/>
    <property type="evidence" value="ECO:0007669"/>
    <property type="project" value="UniProtKB-SubCell"/>
</dbReference>
<dbReference type="GO" id="GO:0006874">
    <property type="term" value="P:intracellular calcium ion homeostasis"/>
    <property type="evidence" value="ECO:0007669"/>
    <property type="project" value="TreeGrafter"/>
</dbReference>
<feature type="domain" description="Cation-transporting P-type ATPase N-terminal" evidence="16">
    <location>
        <begin position="223"/>
        <end position="271"/>
    </location>
</feature>
<evidence type="ECO:0000259" key="16">
    <source>
        <dbReference type="Pfam" id="PF00690"/>
    </source>
</evidence>
<keyword evidence="10 13" id="KW-1278">Translocase</keyword>
<feature type="transmembrane region" description="Helical" evidence="13">
    <location>
        <begin position="67"/>
        <end position="87"/>
    </location>
</feature>
<feature type="transmembrane region" description="Helical" evidence="13">
    <location>
        <begin position="486"/>
        <end position="505"/>
    </location>
</feature>
<evidence type="ECO:0000259" key="17">
    <source>
        <dbReference type="Pfam" id="PF12409"/>
    </source>
</evidence>
<dbReference type="GO" id="GO:0019829">
    <property type="term" value="F:ATPase-coupled monoatomic cation transmembrane transporter activity"/>
    <property type="evidence" value="ECO:0007669"/>
    <property type="project" value="UniProtKB-UniRule"/>
</dbReference>
<dbReference type="GO" id="GO:0005524">
    <property type="term" value="F:ATP binding"/>
    <property type="evidence" value="ECO:0007669"/>
    <property type="project" value="UniProtKB-UniRule"/>
</dbReference>
<feature type="transmembrane region" description="Helical" evidence="13">
    <location>
        <begin position="276"/>
        <end position="296"/>
    </location>
</feature>
<dbReference type="InterPro" id="IPR004014">
    <property type="entry name" value="ATPase_P-typ_cation-transptr_N"/>
</dbReference>
<dbReference type="OrthoDB" id="48943at2759"/>
<feature type="non-terminal residue" evidence="18">
    <location>
        <position position="1"/>
    </location>
</feature>
<dbReference type="SFLD" id="SFLDS00003">
    <property type="entry name" value="Haloacid_Dehalogenase"/>
    <property type="match status" value="1"/>
</dbReference>
<sequence length="1185" mass="132255">METPSQLEPVEKNPVAGSIVKNGKGVREEEESPEKTKHLSPDAEFLNYGEEDEMEIEGYKKSYGKTLLTWICIVLTLGALRLVFHWWPRLMLYASHNKCPIRNADKILVTENYQQKYKRYYVKPVYTISGEMLKTKNLLSHSAVEGDAKSFGNWDESLQKELKAVGTPKLVIPDSSGNIREVEKVRAFNCKKLRYIWDDQLRTFSKLKGFEDSSTSILHENVGLSVFQQCQRRLTYGTNEIKVEVQSIVKLLFLEVLNPFYIFQIFSVALWMSDNYVYYATAIIIMSAFGIISTIIQTRSNQRKLQTTVRSSDIITVCRGPGLYESVPTEHLVPGDLIVIPPHGVVMNCDAALLSGNCIVNESMLTGESVPVTKIPLPNRSDIIYNNKEHSRNTLYSGTQIIQTRYYGTERVMAVVLRTGFLTAKGNLVRSIMYPPPVDYKFETDSYKFVAVLACIAGVGFINSILTKLAHGETVRNIVVDSLDLITIVVPPALPAAMTVGRMYAQRRLQQRGIYCISPRAINVSGSINCVCFDKTGTLTEEGLDLWGVVPIGTTANDDLEQESAGAIGQSKGGAAFIDSVRQSDNLEQIPLMVGMAACHSLTLIDGNLVGDPLDLKMFEWTEWSLEEPGVADNEKFDMVTPTVVRQNTSGGVEIGIVRQFPFSSSLQRMSVITRTLGDSEFELYVKGSPEMISSLALPNSVPKNFAAELEKYTQQGYRVIALAHRRLTKMNYAKVQRAVREEVENELTLLGLVIMENRLKEETTGVMRVLKNAAIRTIMVTGDNMLTAISVARECGMLESTDKVYVVGAETDRNEKVPRLTFTPTNNMLPMQMESDPSNRSVPSESKNVPKNQNNNELSTGHCLTNPESPINRYSFAITGTVFSIVRTHFSDLMPKLLVRGTVFARMSPDQKQQLVQDLQGLGYFVAMCGDGANDCGALKAAHAGISLSDAESSVASPFTSKEPNITCVPYLIKEGRSALVTSFGIFKYMAVYSLTQFSTVIILYTISANLSDLQFLYIDLFLISIFALFFGRTEPYAGPLERIPPSESLVSVAPVVSIICHMLAILGFQVLGFVYVQQQSWFKPFRHDKQNEDKFNSSENYTMFTVSAFQYITMAIVFSRGKPYRKSLVTNPGLLVSLVFMTALTLFLVLYPSEWSERTLQIQIPEDEYYVLTLIGFAVANFV</sequence>
<dbReference type="InterPro" id="IPR047821">
    <property type="entry name" value="P5B-type_ATPase"/>
</dbReference>
<comment type="subcellular location">
    <subcellularLocation>
        <location evidence="1">Late endosome membrane</location>
        <topology evidence="1">Multi-pass membrane protein</topology>
    </subcellularLocation>
    <subcellularLocation>
        <location evidence="13">Membrane</location>
        <topology evidence="13">Multi-pass membrane protein</topology>
    </subcellularLocation>
</comment>